<dbReference type="GO" id="GO:0016887">
    <property type="term" value="F:ATP hydrolysis activity"/>
    <property type="evidence" value="ECO:0007669"/>
    <property type="project" value="InterPro"/>
</dbReference>
<feature type="domain" description="Rad50/SbcC-type AAA" evidence="2">
    <location>
        <begin position="6"/>
        <end position="247"/>
    </location>
</feature>
<evidence type="ECO:0000313" key="3">
    <source>
        <dbReference type="EMBL" id="SMY34068.1"/>
    </source>
</evidence>
<dbReference type="Gene3D" id="3.40.50.300">
    <property type="entry name" value="P-loop containing nucleotide triphosphate hydrolases"/>
    <property type="match status" value="2"/>
</dbReference>
<feature type="coiled-coil region" evidence="1">
    <location>
        <begin position="212"/>
        <end position="285"/>
    </location>
</feature>
<keyword evidence="1" id="KW-0175">Coiled coil</keyword>
<accession>A0A1Y6ME66</accession>
<name>A0A1Y6ME66_9GAMM</name>
<dbReference type="PANTHER" id="PTHR32114">
    <property type="entry name" value="ABC TRANSPORTER ABCH.3"/>
    <property type="match status" value="1"/>
</dbReference>
<gene>
    <name evidence="3" type="ORF">PMAL9190_01480</name>
</gene>
<keyword evidence="4" id="KW-1185">Reference proteome</keyword>
<dbReference type="Proteomes" id="UP000195963">
    <property type="component" value="Unassembled WGS sequence"/>
</dbReference>
<feature type="coiled-coil region" evidence="1">
    <location>
        <begin position="435"/>
        <end position="462"/>
    </location>
</feature>
<dbReference type="RefSeq" id="WP_087844578.1">
    <property type="nucleotide sequence ID" value="NZ_FYAK01000002.1"/>
</dbReference>
<sequence length="656" mass="74793">MIFEQVKLYNFGIYQGEHIIDLNVTDYKKPVVLFGGLNGGGKTTFLDSFQLALYGKNAKCSNRGKLSYSDYLKQAINRYSDDKTASVSLSFRHTQRTQTKRYEVIRSWEMNSNKEITDKIQVLINGELDKFLTENWTDFVSEFIPHSMSELFFFDGEKIEDLADPIRSAHFLKTGIEALLGLELFSQLSKDLNNQKRRRQERNLDKTASEKVEVLKNKKMLLEENLLTIEANIQKTLDEQNKLSTELKEIELQMQHSGANLLDDVEKIKLEREATESKLKAIDHNLIKLAAGALPLAIANSLMHETKKQAILEIEAKSFENAQQHIKTQNNELLNRLSELQGNDIAKQVESLLDSIYQNSKSNLDQEQYLDINPIIFDFAETSIESEKSESLVLLSQKQDLKETLALLDKKLDTVPDSESVKEQIKAKGRVEAAIDHYKALLNDLMENMAQCKCQLHDNEARLDATLIQQNAEDFESQRNQQVAEHLVEMKDIIDGFKTQLIQENISKLEARISNKFRALGRKSELISKINIHPMSFKLTLLGIDSKEIDSKRLSAGERQLLSVAILWALAELSGKEIPTIIDTPMGRLDGQHRTKLIENYLPEAAEQVILLSTDEEIAGKYYQKLKHSIAKEYHISYEESAKTSTIIEGYFGESV</sequence>
<protein>
    <recommendedName>
        <fullName evidence="2">Rad50/SbcC-type AAA domain-containing protein</fullName>
    </recommendedName>
</protein>
<dbReference type="PANTHER" id="PTHR32114:SF2">
    <property type="entry name" value="ABC TRANSPORTER ABCH.3"/>
    <property type="match status" value="1"/>
</dbReference>
<evidence type="ECO:0000256" key="1">
    <source>
        <dbReference type="SAM" id="Coils"/>
    </source>
</evidence>
<dbReference type="Pfam" id="PF13476">
    <property type="entry name" value="AAA_23"/>
    <property type="match status" value="1"/>
</dbReference>
<organism evidence="3 4">
    <name type="scientific">Photobacterium malacitanum</name>
    <dbReference type="NCBI Taxonomy" id="2204294"/>
    <lineage>
        <taxon>Bacteria</taxon>
        <taxon>Pseudomonadati</taxon>
        <taxon>Pseudomonadota</taxon>
        <taxon>Gammaproteobacteria</taxon>
        <taxon>Vibrionales</taxon>
        <taxon>Vibrionaceae</taxon>
        <taxon>Photobacterium</taxon>
    </lineage>
</organism>
<evidence type="ECO:0000313" key="4">
    <source>
        <dbReference type="Proteomes" id="UP000195963"/>
    </source>
</evidence>
<proteinExistence type="predicted"/>
<dbReference type="InterPro" id="IPR038729">
    <property type="entry name" value="Rad50/SbcC_AAA"/>
</dbReference>
<evidence type="ECO:0000259" key="2">
    <source>
        <dbReference type="Pfam" id="PF13476"/>
    </source>
</evidence>
<dbReference type="GO" id="GO:0006302">
    <property type="term" value="P:double-strand break repair"/>
    <property type="evidence" value="ECO:0007669"/>
    <property type="project" value="InterPro"/>
</dbReference>
<dbReference type="EMBL" id="FYAK01000002">
    <property type="protein sequence ID" value="SMY34068.1"/>
    <property type="molecule type" value="Genomic_DNA"/>
</dbReference>
<dbReference type="InterPro" id="IPR017599">
    <property type="entry name" value="DNA_S_DndD"/>
</dbReference>
<dbReference type="AlphaFoldDB" id="A0A1Y6ME66"/>
<dbReference type="InterPro" id="IPR027417">
    <property type="entry name" value="P-loop_NTPase"/>
</dbReference>
<reference evidence="4" key="1">
    <citation type="submission" date="2017-06" db="EMBL/GenBank/DDBJ databases">
        <authorList>
            <person name="Rodrigo-Torres L."/>
            <person name="Arahal R.D."/>
            <person name="Lucena T."/>
        </authorList>
    </citation>
    <scope>NUCLEOTIDE SEQUENCE [LARGE SCALE GENOMIC DNA]</scope>
    <source>
        <strain evidence="4">CECT 9190</strain>
    </source>
</reference>
<dbReference type="NCBIfam" id="TIGR03185">
    <property type="entry name" value="DNA_S_dndD"/>
    <property type="match status" value="1"/>
</dbReference>
<dbReference type="SUPFAM" id="SSF52540">
    <property type="entry name" value="P-loop containing nucleoside triphosphate hydrolases"/>
    <property type="match status" value="1"/>
</dbReference>